<evidence type="ECO:0000256" key="5">
    <source>
        <dbReference type="PIRSR" id="PIRSR602401-1"/>
    </source>
</evidence>
<keyword evidence="4 5" id="KW-0408">Iron</keyword>
<dbReference type="InterPro" id="IPR002401">
    <property type="entry name" value="Cyt_P450_E_grp-I"/>
</dbReference>
<keyword evidence="7" id="KW-1185">Reference proteome</keyword>
<dbReference type="GO" id="GO:0020037">
    <property type="term" value="F:heme binding"/>
    <property type="evidence" value="ECO:0007669"/>
    <property type="project" value="InterPro"/>
</dbReference>
<comment type="caution">
    <text evidence="6">The sequence shown here is derived from an EMBL/GenBank/DDBJ whole genome shotgun (WGS) entry which is preliminary data.</text>
</comment>
<comment type="similarity">
    <text evidence="1">Belongs to the cytochrome P450 family.</text>
</comment>
<dbReference type="InterPro" id="IPR001128">
    <property type="entry name" value="Cyt_P450"/>
</dbReference>
<feature type="binding site" description="axial binding residue" evidence="5">
    <location>
        <position position="474"/>
    </location>
    <ligand>
        <name>heme</name>
        <dbReference type="ChEBI" id="CHEBI:30413"/>
    </ligand>
    <ligandPart>
        <name>Fe</name>
        <dbReference type="ChEBI" id="CHEBI:18248"/>
    </ligandPart>
</feature>
<dbReference type="Proteomes" id="UP001201980">
    <property type="component" value="Unassembled WGS sequence"/>
</dbReference>
<proteinExistence type="inferred from homology"/>
<keyword evidence="3 5" id="KW-0479">Metal-binding</keyword>
<reference evidence="6" key="1">
    <citation type="submission" date="2022-07" db="EMBL/GenBank/DDBJ databases">
        <title>Draft genome sequence of Zalerion maritima ATCC 34329, a (micro)plastics degrading marine fungus.</title>
        <authorList>
            <person name="Paco A."/>
            <person name="Goncalves M.F.M."/>
            <person name="Rocha-Santos T.A.P."/>
            <person name="Alves A."/>
        </authorList>
    </citation>
    <scope>NUCLEOTIDE SEQUENCE</scope>
    <source>
        <strain evidence="6">ATCC 34329</strain>
    </source>
</reference>
<dbReference type="GO" id="GO:0005506">
    <property type="term" value="F:iron ion binding"/>
    <property type="evidence" value="ECO:0007669"/>
    <property type="project" value="InterPro"/>
</dbReference>
<evidence type="ECO:0000313" key="7">
    <source>
        <dbReference type="Proteomes" id="UP001201980"/>
    </source>
</evidence>
<dbReference type="PANTHER" id="PTHR24305:SF166">
    <property type="entry name" value="CYTOCHROME P450 12A4, MITOCHONDRIAL-RELATED"/>
    <property type="match status" value="1"/>
</dbReference>
<organism evidence="6 7">
    <name type="scientific">Zalerion maritima</name>
    <dbReference type="NCBI Taxonomy" id="339359"/>
    <lineage>
        <taxon>Eukaryota</taxon>
        <taxon>Fungi</taxon>
        <taxon>Dikarya</taxon>
        <taxon>Ascomycota</taxon>
        <taxon>Pezizomycotina</taxon>
        <taxon>Sordariomycetes</taxon>
        <taxon>Lulworthiomycetidae</taxon>
        <taxon>Lulworthiales</taxon>
        <taxon>Lulworthiaceae</taxon>
        <taxon>Zalerion</taxon>
    </lineage>
</organism>
<dbReference type="InterPro" id="IPR036396">
    <property type="entry name" value="Cyt_P450_sf"/>
</dbReference>
<sequence>MISSLSDLSVLHLLLHSALTAAGLSLAYFFVRLYQVRTHVRKLSRKYDVKLMPHSFFWGHLQVLGECMADIPPDVYGSYLPGQLVKRFPELNEGLYYIDSWPFQDPMIAVLEPDMVAQFTVETSMPKAPGVADEFRPLTGATDILCLEGQEWKRWRTMFNPAFSLRNLSAMIPKIVKEGLALRDVLMNATASGDVFEMEHATSRFGMDVVGHIVLGHDLGTQKTPHPTMVALRRQIGLLGYGFWLKHYNPMTYIRGWQNHAMMDAEFIPMIKRYFSPLAEKESFKTIISLAQNWYTENAGKKDADKNVFRDLLPQLKILMIAGYETTGIALAFAYHHLAINPKVLEALRKEHDEVLGPVDQVADAMIANPSLVNQLPYTTGVIKESLRMHPPVSTIRDGSRTKFLVNGQGKKFPTEGFRLLSSTYDFQTTETVWHRGKEFLPERWVVRDERNPLYHGPHTKNSFRPFEMGPRACLGQELAMMDMRIALALTTREFDFTDAYPADAPKMDGSPCYNAQLDGELTAHCSLRCPVKISLRTA</sequence>
<gene>
    <name evidence="6" type="ORF">MKZ38_001394</name>
</gene>
<evidence type="ECO:0000256" key="3">
    <source>
        <dbReference type="ARBA" id="ARBA00022723"/>
    </source>
</evidence>
<dbReference type="Gene3D" id="1.10.630.10">
    <property type="entry name" value="Cytochrome P450"/>
    <property type="match status" value="1"/>
</dbReference>
<keyword evidence="2 5" id="KW-0349">Heme</keyword>
<evidence type="ECO:0000256" key="2">
    <source>
        <dbReference type="ARBA" id="ARBA00022617"/>
    </source>
</evidence>
<dbReference type="PRINTS" id="PR00385">
    <property type="entry name" value="P450"/>
</dbReference>
<dbReference type="SUPFAM" id="SSF48264">
    <property type="entry name" value="Cytochrome P450"/>
    <property type="match status" value="1"/>
</dbReference>
<dbReference type="PANTHER" id="PTHR24305">
    <property type="entry name" value="CYTOCHROME P450"/>
    <property type="match status" value="1"/>
</dbReference>
<evidence type="ECO:0008006" key="8">
    <source>
        <dbReference type="Google" id="ProtNLM"/>
    </source>
</evidence>
<dbReference type="GO" id="GO:0016705">
    <property type="term" value="F:oxidoreductase activity, acting on paired donors, with incorporation or reduction of molecular oxygen"/>
    <property type="evidence" value="ECO:0007669"/>
    <property type="project" value="InterPro"/>
</dbReference>
<evidence type="ECO:0000313" key="6">
    <source>
        <dbReference type="EMBL" id="KAJ2901774.1"/>
    </source>
</evidence>
<dbReference type="Pfam" id="PF00067">
    <property type="entry name" value="p450"/>
    <property type="match status" value="1"/>
</dbReference>
<dbReference type="PRINTS" id="PR00463">
    <property type="entry name" value="EP450I"/>
</dbReference>
<name>A0AAD5RRT7_9PEZI</name>
<dbReference type="GO" id="GO:0004497">
    <property type="term" value="F:monooxygenase activity"/>
    <property type="evidence" value="ECO:0007669"/>
    <property type="project" value="InterPro"/>
</dbReference>
<evidence type="ECO:0000256" key="1">
    <source>
        <dbReference type="ARBA" id="ARBA00010617"/>
    </source>
</evidence>
<dbReference type="AlphaFoldDB" id="A0AAD5RRT7"/>
<evidence type="ECO:0000256" key="4">
    <source>
        <dbReference type="ARBA" id="ARBA00023004"/>
    </source>
</evidence>
<dbReference type="InterPro" id="IPR050121">
    <property type="entry name" value="Cytochrome_P450_monoxygenase"/>
</dbReference>
<dbReference type="EMBL" id="JAKWBI020000138">
    <property type="protein sequence ID" value="KAJ2901774.1"/>
    <property type="molecule type" value="Genomic_DNA"/>
</dbReference>
<comment type="cofactor">
    <cofactor evidence="5">
        <name>heme</name>
        <dbReference type="ChEBI" id="CHEBI:30413"/>
    </cofactor>
</comment>
<accession>A0AAD5RRT7</accession>
<protein>
    <recommendedName>
        <fullName evidence="8">Cytochrome P450</fullName>
    </recommendedName>
</protein>